<dbReference type="EMBL" id="CAXITT010000437">
    <property type="protein sequence ID" value="CAL1541516.1"/>
    <property type="molecule type" value="Genomic_DNA"/>
</dbReference>
<dbReference type="InterPro" id="IPR013087">
    <property type="entry name" value="Znf_C2H2_type"/>
</dbReference>
<feature type="non-terminal residue" evidence="2">
    <location>
        <position position="305"/>
    </location>
</feature>
<dbReference type="GO" id="GO:0008270">
    <property type="term" value="F:zinc ion binding"/>
    <property type="evidence" value="ECO:0007669"/>
    <property type="project" value="InterPro"/>
</dbReference>
<dbReference type="GO" id="GO:0003676">
    <property type="term" value="F:nucleic acid binding"/>
    <property type="evidence" value="ECO:0007669"/>
    <property type="project" value="InterPro"/>
</dbReference>
<protein>
    <recommendedName>
        <fullName evidence="1">C2H2-type domain-containing protein</fullName>
    </recommendedName>
</protein>
<keyword evidence="3" id="KW-1185">Reference proteome</keyword>
<feature type="domain" description="C2H2-type" evidence="1">
    <location>
        <begin position="197"/>
        <end position="219"/>
    </location>
</feature>
<accession>A0AAV2I4D5</accession>
<evidence type="ECO:0000313" key="2">
    <source>
        <dbReference type="EMBL" id="CAL1541516.1"/>
    </source>
</evidence>
<dbReference type="PANTHER" id="PTHR46786:SF1">
    <property type="entry name" value="ZINC FINGER MATRIN-TYPE PROTEIN 3"/>
    <property type="match status" value="1"/>
</dbReference>
<sequence length="305" mass="33026">LTSKSASQRNTSNNRCVLPSLQRQDNLNDAPLQKANQNITSDNNLDVHNLEIGIQGLKLSNGKDINLTPVTSLSGAKEESVNKLSRSNSSGMAKCTYAPAPMASREQCFMAGDKGFCHLCNVALTSRQHYMQHTGGKSHQKKVMEAECKAVFNDPNINNPSHPLQNINSYQNDLRSSSHSMGPNGEEYVLNQAGGRCFICGVDFTSPSHATQHLSGQKHKKKSASQTLQGALGLNQSSSLGHSQFPAVLQQSSPFPNQNNSQLVMTDSSAALPPFTPPQGPNGEDFVMRGTRGHCYVCDIELTSR</sequence>
<dbReference type="Gene3D" id="3.30.160.60">
    <property type="entry name" value="Classic Zinc Finger"/>
    <property type="match status" value="2"/>
</dbReference>
<feature type="non-terminal residue" evidence="2">
    <location>
        <position position="1"/>
    </location>
</feature>
<organism evidence="2 3">
    <name type="scientific">Lymnaea stagnalis</name>
    <name type="common">Great pond snail</name>
    <name type="synonym">Helix stagnalis</name>
    <dbReference type="NCBI Taxonomy" id="6523"/>
    <lineage>
        <taxon>Eukaryota</taxon>
        <taxon>Metazoa</taxon>
        <taxon>Spiralia</taxon>
        <taxon>Lophotrochozoa</taxon>
        <taxon>Mollusca</taxon>
        <taxon>Gastropoda</taxon>
        <taxon>Heterobranchia</taxon>
        <taxon>Euthyneura</taxon>
        <taxon>Panpulmonata</taxon>
        <taxon>Hygrophila</taxon>
        <taxon>Lymnaeoidea</taxon>
        <taxon>Lymnaeidae</taxon>
        <taxon>Lymnaea</taxon>
    </lineage>
</organism>
<gene>
    <name evidence="2" type="ORF">GSLYS_00015122001</name>
</gene>
<dbReference type="PANTHER" id="PTHR46786">
    <property type="entry name" value="ZINC FINGER MATRIN-TYPE PROTEIN 3"/>
    <property type="match status" value="1"/>
</dbReference>
<evidence type="ECO:0000313" key="3">
    <source>
        <dbReference type="Proteomes" id="UP001497497"/>
    </source>
</evidence>
<dbReference type="PROSITE" id="PS00028">
    <property type="entry name" value="ZINC_FINGER_C2H2_1"/>
    <property type="match status" value="1"/>
</dbReference>
<proteinExistence type="predicted"/>
<dbReference type="InterPro" id="IPR036236">
    <property type="entry name" value="Znf_C2H2_sf"/>
</dbReference>
<dbReference type="SUPFAM" id="SSF57667">
    <property type="entry name" value="beta-beta-alpha zinc fingers"/>
    <property type="match status" value="2"/>
</dbReference>
<dbReference type="SMART" id="SM00451">
    <property type="entry name" value="ZnF_U1"/>
    <property type="match status" value="2"/>
</dbReference>
<dbReference type="InterPro" id="IPR003604">
    <property type="entry name" value="Matrin/U1-like-C_Znf_C2H2"/>
</dbReference>
<name>A0AAV2I4D5_LYMST</name>
<dbReference type="AlphaFoldDB" id="A0AAV2I4D5"/>
<dbReference type="Pfam" id="PF12874">
    <property type="entry name" value="zf-met"/>
    <property type="match status" value="2"/>
</dbReference>
<dbReference type="InterPro" id="IPR052644">
    <property type="entry name" value="ZMAT3"/>
</dbReference>
<dbReference type="Proteomes" id="UP001497497">
    <property type="component" value="Unassembled WGS sequence"/>
</dbReference>
<reference evidence="2 3" key="1">
    <citation type="submission" date="2024-04" db="EMBL/GenBank/DDBJ databases">
        <authorList>
            <consortium name="Genoscope - CEA"/>
            <person name="William W."/>
        </authorList>
    </citation>
    <scope>NUCLEOTIDE SEQUENCE [LARGE SCALE GENOMIC DNA]</scope>
</reference>
<comment type="caution">
    <text evidence="2">The sequence shown here is derived from an EMBL/GenBank/DDBJ whole genome shotgun (WGS) entry which is preliminary data.</text>
</comment>
<evidence type="ECO:0000259" key="1">
    <source>
        <dbReference type="PROSITE" id="PS00028"/>
    </source>
</evidence>